<evidence type="ECO:0000256" key="2">
    <source>
        <dbReference type="ARBA" id="ARBA00022448"/>
    </source>
</evidence>
<keyword evidence="3 6" id="KW-0812">Transmembrane</keyword>
<evidence type="ECO:0000256" key="4">
    <source>
        <dbReference type="ARBA" id="ARBA00022989"/>
    </source>
</evidence>
<protein>
    <recommendedName>
        <fullName evidence="7">Amino acid permease/ SLC12A domain-containing protein</fullName>
    </recommendedName>
</protein>
<evidence type="ECO:0000313" key="9">
    <source>
        <dbReference type="Proteomes" id="UP000078595"/>
    </source>
</evidence>
<dbReference type="PANTHER" id="PTHR43341">
    <property type="entry name" value="AMINO ACID PERMEASE"/>
    <property type="match status" value="1"/>
</dbReference>
<reference evidence="8" key="1">
    <citation type="submission" date="2013-07" db="EMBL/GenBank/DDBJ databases">
        <authorList>
            <consortium name="The Broad Institute Genome Sequencing Platform"/>
            <person name="Cuomo C."/>
            <person name="Litvintseva A."/>
            <person name="Chen Y."/>
            <person name="Heitman J."/>
            <person name="Sun S."/>
            <person name="Springer D."/>
            <person name="Dromer F."/>
            <person name="Young S.K."/>
            <person name="Zeng Q."/>
            <person name="Gargeya S."/>
            <person name="Fitzgerald M."/>
            <person name="Abouelleil A."/>
            <person name="Alvarado L."/>
            <person name="Berlin A.M."/>
            <person name="Chapman S.B."/>
            <person name="Dewar J."/>
            <person name="Goldberg J."/>
            <person name="Griggs A."/>
            <person name="Gujja S."/>
            <person name="Hansen M."/>
            <person name="Howarth C."/>
            <person name="Imamovic A."/>
            <person name="Larimer J."/>
            <person name="McCowan C."/>
            <person name="Murphy C."/>
            <person name="Pearson M."/>
            <person name="Priest M."/>
            <person name="Roberts A."/>
            <person name="Saif S."/>
            <person name="Shea T."/>
            <person name="Sykes S."/>
            <person name="Wortman J."/>
            <person name="Nusbaum C."/>
            <person name="Birren B."/>
        </authorList>
    </citation>
    <scope>NUCLEOTIDE SEQUENCE</scope>
    <source>
        <strain evidence="8">CBS 10117</strain>
    </source>
</reference>
<feature type="transmembrane region" description="Helical" evidence="6">
    <location>
        <begin position="352"/>
        <end position="372"/>
    </location>
</feature>
<feature type="transmembrane region" description="Helical" evidence="6">
    <location>
        <begin position="534"/>
        <end position="553"/>
    </location>
</feature>
<dbReference type="Pfam" id="PF00324">
    <property type="entry name" value="AA_permease"/>
    <property type="match status" value="1"/>
</dbReference>
<name>A0AAJ8MGB0_9TREE</name>
<feature type="transmembrane region" description="Helical" evidence="6">
    <location>
        <begin position="426"/>
        <end position="448"/>
    </location>
</feature>
<dbReference type="KEGG" id="kdj:28969331"/>
<feature type="transmembrane region" description="Helical" evidence="6">
    <location>
        <begin position="91"/>
        <end position="114"/>
    </location>
</feature>
<feature type="transmembrane region" description="Helical" evidence="6">
    <location>
        <begin position="326"/>
        <end position="346"/>
    </location>
</feature>
<dbReference type="GO" id="GO:0016020">
    <property type="term" value="C:membrane"/>
    <property type="evidence" value="ECO:0007669"/>
    <property type="project" value="UniProtKB-SubCell"/>
</dbReference>
<dbReference type="GeneID" id="28969331"/>
<dbReference type="PANTHER" id="PTHR43341:SF4">
    <property type="entry name" value="ARGININE PERMEASE CAN1-RELATED"/>
    <property type="match status" value="1"/>
</dbReference>
<feature type="transmembrane region" description="Helical" evidence="6">
    <location>
        <begin position="504"/>
        <end position="528"/>
    </location>
</feature>
<feature type="transmembrane region" description="Helical" evidence="6">
    <location>
        <begin position="454"/>
        <end position="478"/>
    </location>
</feature>
<keyword evidence="4 6" id="KW-1133">Transmembrane helix</keyword>
<feature type="transmembrane region" description="Helical" evidence="6">
    <location>
        <begin position="201"/>
        <end position="222"/>
    </location>
</feature>
<evidence type="ECO:0000256" key="3">
    <source>
        <dbReference type="ARBA" id="ARBA00022692"/>
    </source>
</evidence>
<reference evidence="8" key="2">
    <citation type="submission" date="2024-02" db="EMBL/GenBank/DDBJ databases">
        <title>Comparative genomics of Cryptococcus and Kwoniella reveals pathogenesis evolution and contrasting modes of karyotype evolution via chromosome fusion or intercentromeric recombination.</title>
        <authorList>
            <person name="Coelho M.A."/>
            <person name="David-Palma M."/>
            <person name="Shea T."/>
            <person name="Bowers K."/>
            <person name="McGinley-Smith S."/>
            <person name="Mohammad A.W."/>
            <person name="Gnirke A."/>
            <person name="Yurkov A.M."/>
            <person name="Nowrousian M."/>
            <person name="Sun S."/>
            <person name="Cuomo C.A."/>
            <person name="Heitman J."/>
        </authorList>
    </citation>
    <scope>NUCLEOTIDE SEQUENCE</scope>
    <source>
        <strain evidence="8">CBS 10117</strain>
    </source>
</reference>
<feature type="domain" description="Amino acid permease/ SLC12A" evidence="7">
    <location>
        <begin position="92"/>
        <end position="561"/>
    </location>
</feature>
<dbReference type="InterPro" id="IPR004841">
    <property type="entry name" value="AA-permease/SLC12A_dom"/>
</dbReference>
<evidence type="ECO:0000313" key="8">
    <source>
        <dbReference type="EMBL" id="WWC62326.1"/>
    </source>
</evidence>
<sequence length="594" mass="64458">MSELQTHENKRQQGAYSADVVPAPVGDDGYAVEREDEELAKTHQGEFGTKRDLVSLINATAIKSSLGQYHYYSVLSTIYSDGFFDLKPPRVVSMIAIAGTIGTGLFLGSGGALATGGPVGFWLGYTFIGLSVGCMMMCLGEMSVFAPNVGGMTDMGNKYVDPAMGFMMGINYILQVGLAIPAEMSAIAVMIGYWDTNTAHVPIYIAVFLVVCIAINIVGVRYFGEVEFVFAIIKVSTLIGLIIFGLIADLGGVPPKHEFIGGRYWRDEPFNDTYLDLQPISKARFLGFWAVLTKAAFSYGGIEGISVLAGEAHNPRKTMKMAVKTVFYRIVGIYMLSTLIIGLNISQKSPDLLTAVALGGGTAASSPFVVICKQTGVKVLPSIINAVVMTSALSASNENVYATSRTLMALARQRAMPKIFLKTSKAGIPLAGVAVSFCFGLLAFLSVSSGSNQGFIWLSNLSALSSLVAWISICICYIRFKKALKAQGINRNDLTFRSWFQPYLAWYCVIFFSVILLFNGFASFIGGFNISNFFASYVTLPVIALCFIGWKVVKKTKITKLEEIDLSMGPQVALRGTKHDLGATRYETYSREKE</sequence>
<dbReference type="GO" id="GO:0015171">
    <property type="term" value="F:amino acid transmembrane transporter activity"/>
    <property type="evidence" value="ECO:0007669"/>
    <property type="project" value="TreeGrafter"/>
</dbReference>
<organism evidence="8 9">
    <name type="scientific">Kwoniella dejecticola CBS 10117</name>
    <dbReference type="NCBI Taxonomy" id="1296121"/>
    <lineage>
        <taxon>Eukaryota</taxon>
        <taxon>Fungi</taxon>
        <taxon>Dikarya</taxon>
        <taxon>Basidiomycota</taxon>
        <taxon>Agaricomycotina</taxon>
        <taxon>Tremellomycetes</taxon>
        <taxon>Tremellales</taxon>
        <taxon>Cryptococcaceae</taxon>
        <taxon>Kwoniella</taxon>
    </lineage>
</organism>
<keyword evidence="5 6" id="KW-0472">Membrane</keyword>
<evidence type="ECO:0000256" key="5">
    <source>
        <dbReference type="ARBA" id="ARBA00023136"/>
    </source>
</evidence>
<evidence type="ECO:0000256" key="1">
    <source>
        <dbReference type="ARBA" id="ARBA00004141"/>
    </source>
</evidence>
<dbReference type="Gene3D" id="1.20.1740.10">
    <property type="entry name" value="Amino acid/polyamine transporter I"/>
    <property type="match status" value="1"/>
</dbReference>
<keyword evidence="9" id="KW-1185">Reference proteome</keyword>
<gene>
    <name evidence="8" type="ORF">I303_104922</name>
</gene>
<proteinExistence type="predicted"/>
<evidence type="ECO:0000259" key="7">
    <source>
        <dbReference type="Pfam" id="PF00324"/>
    </source>
</evidence>
<comment type="subcellular location">
    <subcellularLocation>
        <location evidence="1">Membrane</location>
        <topology evidence="1">Multi-pass membrane protein</topology>
    </subcellularLocation>
</comment>
<dbReference type="Proteomes" id="UP000078595">
    <property type="component" value="Chromosome 6"/>
</dbReference>
<feature type="transmembrane region" description="Helical" evidence="6">
    <location>
        <begin position="121"/>
        <end position="146"/>
    </location>
</feature>
<accession>A0AAJ8MGB0</accession>
<dbReference type="InterPro" id="IPR050524">
    <property type="entry name" value="APC_YAT"/>
</dbReference>
<feature type="transmembrane region" description="Helical" evidence="6">
    <location>
        <begin position="228"/>
        <end position="248"/>
    </location>
</feature>
<keyword evidence="2" id="KW-0813">Transport</keyword>
<dbReference type="EMBL" id="CP144535">
    <property type="protein sequence ID" value="WWC62326.1"/>
    <property type="molecule type" value="Genomic_DNA"/>
</dbReference>
<feature type="transmembrane region" description="Helical" evidence="6">
    <location>
        <begin position="166"/>
        <end position="194"/>
    </location>
</feature>
<dbReference type="FunFam" id="1.20.1740.10:FF:000001">
    <property type="entry name" value="Amino acid permease"/>
    <property type="match status" value="1"/>
</dbReference>
<dbReference type="RefSeq" id="XP_065825134.1">
    <property type="nucleotide sequence ID" value="XM_065969062.1"/>
</dbReference>
<dbReference type="AlphaFoldDB" id="A0AAJ8MGB0"/>
<evidence type="ECO:0000256" key="6">
    <source>
        <dbReference type="SAM" id="Phobius"/>
    </source>
</evidence>